<name>A0AC61NB08_9BACT</name>
<proteinExistence type="predicted"/>
<dbReference type="EMBL" id="CP081303">
    <property type="protein sequence ID" value="QZE12708.1"/>
    <property type="molecule type" value="Genomic_DNA"/>
</dbReference>
<gene>
    <name evidence="1" type="ORF">K4L44_08905</name>
</gene>
<accession>A0AC61NB08</accession>
<protein>
    <submittedName>
        <fullName evidence="1">Pyridoxal phosphate-dependent aminotransferase</fullName>
    </submittedName>
</protein>
<dbReference type="Proteomes" id="UP000826212">
    <property type="component" value="Chromosome"/>
</dbReference>
<keyword evidence="2" id="KW-1185">Reference proteome</keyword>
<sequence>MNHTLIDHDIVKRNIDKLQLKNLSEASIREIVLLANNIQKESGIPFIRMEMGIPGIPALDEGVKAQIDALKEGVASQYPAIDGVEPFKQESQRFIKNFLNIELSSENCIPTVGAMQGTYAAFLTCNQLDKTKDTTLFIDPGFPVQKQQHMVMGHKYESFDVYEHRGEKLYKKLESYLSKGNIHSIIYSNPNNPSWICMTEEELKIIGTLANKYDVVVLEDLAYFGMDFRHAYGSPKEKPFQPTVANYTDNYILFISSSKIFSYAGERIGMIAISDKLAERNYPELQNRWNIPSFGAALVYRALYSLSSGTSHSAQRAMAAMLKSANDKKINFLDNLDEYRHRASVMKSIFLNNGFELVYDKDIDQEIGDGFYFTICYPKMDGATLLEALLHFGISAITLDNTGSNQQGLRACVSHVNRDQLETLQQRIEKFQSQYQQWM</sequence>
<evidence type="ECO:0000313" key="2">
    <source>
        <dbReference type="Proteomes" id="UP000826212"/>
    </source>
</evidence>
<reference evidence="1" key="1">
    <citation type="submission" date="2021-08" db="EMBL/GenBank/DDBJ databases">
        <title>Novel anaerobic bacterium isolated from sea squirt in East Sea, Republic of Korea.</title>
        <authorList>
            <person name="Nguyen T.H."/>
            <person name="Li Z."/>
            <person name="Lee Y.-J."/>
            <person name="Ko J."/>
            <person name="Kim S.-G."/>
        </authorList>
    </citation>
    <scope>NUCLEOTIDE SEQUENCE</scope>
    <source>
        <strain evidence="1">KCTC 25031</strain>
    </source>
</reference>
<keyword evidence="1" id="KW-0032">Aminotransferase</keyword>
<evidence type="ECO:0000313" key="1">
    <source>
        <dbReference type="EMBL" id="QZE12708.1"/>
    </source>
</evidence>
<keyword evidence="1" id="KW-0808">Transferase</keyword>
<organism evidence="1 2">
    <name type="scientific">Halosquirtibacter laminarini</name>
    <dbReference type="NCBI Taxonomy" id="3374600"/>
    <lineage>
        <taxon>Bacteria</taxon>
        <taxon>Pseudomonadati</taxon>
        <taxon>Bacteroidota</taxon>
        <taxon>Bacteroidia</taxon>
        <taxon>Marinilabiliales</taxon>
        <taxon>Prolixibacteraceae</taxon>
        <taxon>Halosquirtibacter</taxon>
    </lineage>
</organism>